<keyword evidence="3" id="KW-1185">Reference proteome</keyword>
<dbReference type="EMBL" id="JBHTKY010000017">
    <property type="protein sequence ID" value="MFD1166291.1"/>
    <property type="molecule type" value="Genomic_DNA"/>
</dbReference>
<sequence length="208" mass="23193">MNLNFKFSASLLFSILFIWTLNGNAQERNFNKIRVGLSISPFAENNIGPFEELVGSGSFESEKFFGADLSVNVPIKGIFSIESGLGYSTQSVTFKSAFNPEHETFTETKNLSILEIPILGSVHFGNYFYVNLGPTLHFDLSKKVDYRDKQNGIGANLGIGANYNISPIFSVHLEPYLKSYSLIPFESGKYYDRITQLGFKIGGRITLD</sequence>
<feature type="domain" description="Outer membrane protein beta-barrel" evidence="1">
    <location>
        <begin position="64"/>
        <end position="178"/>
    </location>
</feature>
<organism evidence="2 3">
    <name type="scientific">Sphingobacterium daejeonense</name>
    <dbReference type="NCBI Taxonomy" id="371142"/>
    <lineage>
        <taxon>Bacteria</taxon>
        <taxon>Pseudomonadati</taxon>
        <taxon>Bacteroidota</taxon>
        <taxon>Sphingobacteriia</taxon>
        <taxon>Sphingobacteriales</taxon>
        <taxon>Sphingobacteriaceae</taxon>
        <taxon>Sphingobacterium</taxon>
    </lineage>
</organism>
<proteinExistence type="predicted"/>
<dbReference type="SUPFAM" id="SSF56925">
    <property type="entry name" value="OMPA-like"/>
    <property type="match status" value="1"/>
</dbReference>
<dbReference type="Proteomes" id="UP001597205">
    <property type="component" value="Unassembled WGS sequence"/>
</dbReference>
<comment type="caution">
    <text evidence="2">The sequence shown here is derived from an EMBL/GenBank/DDBJ whole genome shotgun (WGS) entry which is preliminary data.</text>
</comment>
<dbReference type="InterPro" id="IPR025665">
    <property type="entry name" value="Beta-barrel_OMP_2"/>
</dbReference>
<dbReference type="Pfam" id="PF13568">
    <property type="entry name" value="OMP_b-brl_2"/>
    <property type="match status" value="1"/>
</dbReference>
<evidence type="ECO:0000313" key="3">
    <source>
        <dbReference type="Proteomes" id="UP001597205"/>
    </source>
</evidence>
<dbReference type="RefSeq" id="WP_380896823.1">
    <property type="nucleotide sequence ID" value="NZ_JBHTKY010000017.1"/>
</dbReference>
<protein>
    <submittedName>
        <fullName evidence="2">Outer membrane beta-barrel protein</fullName>
    </submittedName>
</protein>
<name>A0ABW3RN51_9SPHI</name>
<evidence type="ECO:0000259" key="1">
    <source>
        <dbReference type="Pfam" id="PF13568"/>
    </source>
</evidence>
<gene>
    <name evidence="2" type="ORF">ACFQ2C_11805</name>
</gene>
<reference evidence="3" key="1">
    <citation type="journal article" date="2019" name="Int. J. Syst. Evol. Microbiol.">
        <title>The Global Catalogue of Microorganisms (GCM) 10K type strain sequencing project: providing services to taxonomists for standard genome sequencing and annotation.</title>
        <authorList>
            <consortium name="The Broad Institute Genomics Platform"/>
            <consortium name="The Broad Institute Genome Sequencing Center for Infectious Disease"/>
            <person name="Wu L."/>
            <person name="Ma J."/>
        </authorList>
    </citation>
    <scope>NUCLEOTIDE SEQUENCE [LARGE SCALE GENOMIC DNA]</scope>
    <source>
        <strain evidence="3">CCUG 52468</strain>
    </source>
</reference>
<accession>A0ABW3RN51</accession>
<evidence type="ECO:0000313" key="2">
    <source>
        <dbReference type="EMBL" id="MFD1166291.1"/>
    </source>
</evidence>
<dbReference type="InterPro" id="IPR011250">
    <property type="entry name" value="OMP/PagP_B-barrel"/>
</dbReference>